<dbReference type="PaxDb" id="5476-C4YHC0"/>
<dbReference type="EMBL" id="CH672349">
    <property type="protein sequence ID" value="EEQ45152.1"/>
    <property type="molecule type" value="Genomic_DNA"/>
</dbReference>
<keyword evidence="1" id="KW-0472">Membrane</keyword>
<feature type="transmembrane region" description="Helical" evidence="1">
    <location>
        <begin position="25"/>
        <end position="46"/>
    </location>
</feature>
<gene>
    <name evidence="2" type="ORF">CAWG_03466</name>
</gene>
<name>C4YHC0_CANAW</name>
<evidence type="ECO:0000313" key="2">
    <source>
        <dbReference type="EMBL" id="EEQ45152.1"/>
    </source>
</evidence>
<proteinExistence type="predicted"/>
<reference evidence="2 3" key="1">
    <citation type="journal article" date="2009" name="Nature">
        <title>Evolution of pathogenicity and sexual reproduction in eight Candida genomes.</title>
        <authorList>
            <person name="Butler G."/>
            <person name="Rasmussen M.D."/>
            <person name="Lin M.F."/>
            <person name="Santos M.A."/>
            <person name="Sakthikumar S."/>
            <person name="Munro C.A."/>
            <person name="Rheinbay E."/>
            <person name="Grabherr M."/>
            <person name="Forche A."/>
            <person name="Reedy J.L."/>
            <person name="Agrafioti I."/>
            <person name="Arnaud M.B."/>
            <person name="Bates S."/>
            <person name="Brown A.J."/>
            <person name="Brunke S."/>
            <person name="Costanzo M.C."/>
            <person name="Fitzpatrick D.A."/>
            <person name="de Groot P.W."/>
            <person name="Harris D."/>
            <person name="Hoyer L.L."/>
            <person name="Hube B."/>
            <person name="Klis F.M."/>
            <person name="Kodira C."/>
            <person name="Lennard N."/>
            <person name="Logue M.E."/>
            <person name="Martin R."/>
            <person name="Neiman A.M."/>
            <person name="Nikolaou E."/>
            <person name="Quail M.A."/>
            <person name="Quinn J."/>
            <person name="Santos M.C."/>
            <person name="Schmitzberger F.F."/>
            <person name="Sherlock G."/>
            <person name="Shah P."/>
            <person name="Silverstein K.A."/>
            <person name="Skrzypek M.S."/>
            <person name="Soll D."/>
            <person name="Staggs R."/>
            <person name="Stansfield I."/>
            <person name="Stumpf M.P."/>
            <person name="Sudbery P.E."/>
            <person name="Srikantha T."/>
            <person name="Zeng Q."/>
            <person name="Berman J."/>
            <person name="Berriman M."/>
            <person name="Heitman J."/>
            <person name="Gow N.A."/>
            <person name="Lorenz M.C."/>
            <person name="Birren B.W."/>
            <person name="Kellis M."/>
            <person name="Cuomo C.A."/>
        </authorList>
    </citation>
    <scope>NUCLEOTIDE SEQUENCE [LARGE SCALE GENOMIC DNA]</scope>
    <source>
        <strain evidence="2 3">WO-1</strain>
    </source>
</reference>
<keyword evidence="3" id="KW-1185">Reference proteome</keyword>
<evidence type="ECO:0000313" key="3">
    <source>
        <dbReference type="Proteomes" id="UP000001429"/>
    </source>
</evidence>
<accession>C4YHC0</accession>
<dbReference type="Proteomes" id="UP000001429">
    <property type="component" value="Chromosome 4"/>
</dbReference>
<sequence>MGIIPSKLKFLVRYHYYHFHCGRSFIYLSIREILYNGLHLAIYFLWRRFKNHKFYKWCSTNKTYVINESYMY</sequence>
<keyword evidence="1" id="KW-0812">Transmembrane</keyword>
<dbReference type="HOGENOM" id="CLU_195444_0_0_1"/>
<dbReference type="VEuPathDB" id="FungiDB:CAWG_03466"/>
<dbReference type="AlphaFoldDB" id="C4YHC0"/>
<evidence type="ECO:0000256" key="1">
    <source>
        <dbReference type="SAM" id="Phobius"/>
    </source>
</evidence>
<organism evidence="2 3">
    <name type="scientific">Candida albicans (strain WO-1)</name>
    <name type="common">Yeast</name>
    <dbReference type="NCBI Taxonomy" id="294748"/>
    <lineage>
        <taxon>Eukaryota</taxon>
        <taxon>Fungi</taxon>
        <taxon>Dikarya</taxon>
        <taxon>Ascomycota</taxon>
        <taxon>Saccharomycotina</taxon>
        <taxon>Pichiomycetes</taxon>
        <taxon>Debaryomycetaceae</taxon>
        <taxon>Candida/Lodderomyces clade</taxon>
        <taxon>Candida</taxon>
    </lineage>
</organism>
<protein>
    <submittedName>
        <fullName evidence="2">Uncharacterized protein</fullName>
    </submittedName>
</protein>
<keyword evidence="1" id="KW-1133">Transmembrane helix</keyword>